<proteinExistence type="predicted"/>
<accession>A0AA88YM14</accession>
<gene>
    <name evidence="2" type="ORF">FSP39_007959</name>
</gene>
<name>A0AA88YM14_PINIB</name>
<evidence type="ECO:0000256" key="1">
    <source>
        <dbReference type="SAM" id="MobiDB-lite"/>
    </source>
</evidence>
<evidence type="ECO:0000313" key="2">
    <source>
        <dbReference type="EMBL" id="KAK3108436.1"/>
    </source>
</evidence>
<feature type="compositionally biased region" description="Basic and acidic residues" evidence="1">
    <location>
        <begin position="898"/>
        <end position="915"/>
    </location>
</feature>
<reference evidence="2" key="1">
    <citation type="submission" date="2019-08" db="EMBL/GenBank/DDBJ databases">
        <title>The improved chromosome-level genome for the pearl oyster Pinctada fucata martensii using PacBio sequencing and Hi-C.</title>
        <authorList>
            <person name="Zheng Z."/>
        </authorList>
    </citation>
    <scope>NUCLEOTIDE SEQUENCE</scope>
    <source>
        <strain evidence="2">ZZ-2019</strain>
        <tissue evidence="2">Adductor muscle</tissue>
    </source>
</reference>
<dbReference type="SUPFAM" id="SSF88723">
    <property type="entry name" value="PIN domain-like"/>
    <property type="match status" value="1"/>
</dbReference>
<dbReference type="Proteomes" id="UP001186944">
    <property type="component" value="Unassembled WGS sequence"/>
</dbReference>
<evidence type="ECO:0008006" key="4">
    <source>
        <dbReference type="Google" id="ProtNLM"/>
    </source>
</evidence>
<protein>
    <recommendedName>
        <fullName evidence="4">Tesmin/TSO1-like CXC domain-containing protein</fullName>
    </recommendedName>
</protein>
<organism evidence="2 3">
    <name type="scientific">Pinctada imbricata</name>
    <name type="common">Atlantic pearl-oyster</name>
    <name type="synonym">Pinctada martensii</name>
    <dbReference type="NCBI Taxonomy" id="66713"/>
    <lineage>
        <taxon>Eukaryota</taxon>
        <taxon>Metazoa</taxon>
        <taxon>Spiralia</taxon>
        <taxon>Lophotrochozoa</taxon>
        <taxon>Mollusca</taxon>
        <taxon>Bivalvia</taxon>
        <taxon>Autobranchia</taxon>
        <taxon>Pteriomorphia</taxon>
        <taxon>Pterioida</taxon>
        <taxon>Pterioidea</taxon>
        <taxon>Pteriidae</taxon>
        <taxon>Pinctada</taxon>
    </lineage>
</organism>
<keyword evidence="3" id="KW-1185">Reference proteome</keyword>
<dbReference type="PANTHER" id="PTHR46704:SF1">
    <property type="entry name" value="TELOMERE LENGTH REGULATION PROTEIN TEL2 HOMOLOG"/>
    <property type="match status" value="1"/>
</dbReference>
<comment type="caution">
    <text evidence="2">The sequence shown here is derived from an EMBL/GenBank/DDBJ whole genome shotgun (WGS) entry which is preliminary data.</text>
</comment>
<feature type="region of interest" description="Disordered" evidence="1">
    <location>
        <begin position="895"/>
        <end position="915"/>
    </location>
</feature>
<dbReference type="EMBL" id="VSWD01000001">
    <property type="protein sequence ID" value="KAK3108436.1"/>
    <property type="molecule type" value="Genomic_DNA"/>
</dbReference>
<dbReference type="InterPro" id="IPR029060">
    <property type="entry name" value="PIN-like_dom_sf"/>
</dbReference>
<evidence type="ECO:0000313" key="3">
    <source>
        <dbReference type="Proteomes" id="UP001186944"/>
    </source>
</evidence>
<sequence length="1456" mass="164748">MDTCIICHEEVKAVSRTVLSEKGAEGIRNASKERNEALSCNTGDVVHKNCRRDFTDKRRILTAKRHFSGQQNTNQPELRSSSTFDYKSHCLFCSKGAKYNKLKRGYDVFAVRTIEFQKTILQICERRNDSWGDQVKGRINAVNDLHAADCIYHQTCNVSFRTMKNMPVLRSLNEPTPKKSCMLGRPAEENRLQAFQKTIEFLEENDDEQITISDLVRKMSEFCDEPFSAVYMKKKILEKYGDNIIITSINGKPDVVTLRYTARYILHNFFETSSNGVYRDKDAVIKAAANIIRSDIKAMETSKQAYPTATSVQSLSSNLDYLPSSITSLLRTVFTEKKADLKIAAIGQAIVQAVRPRVVIAPLQLSLSVQLHHHFSSRYLIDTLFNLGFCSSYNEVQKFELCAAAVEGKTDLNISQDSCLQFIADNVDHNSNTLDGHNTFHGMGIMVTSTPATKTVKEIPRMDIHKDSIMKFGTIEVSYYRKRNHTPAILFTELEELKYTDRYWQLDLLSSIIWPLKSPRPAWSGFMQMIHKAEHPGESSMHFFPMIDLEPGDMSCVYSTLKFVCKEAEKYSKCPIITFDQPLYWKALLIIRHEMEDSTLSKIVLRLGGFHLQMSFLGSIGFLMSGSGLEELLGTTYAPNAVKHMLSGKAVSRAVRGHFLVESALNSMLVRKVFVQEDGISDTTESPVSDAEVCSLGTIHNDLKTACKIYEDLITGKANLDCVIDDNVFERIHTAMSKYEIEVSECKTARMWFTYLRMVSLLHSFIRAERMGDWHLHLDTVQRMLPYFAASGHNLYLKSAYVYLTDMQQLPITHPETYHAFVSGKHVIRRSDRFWAGIWTDLTIEQVLMRSLKSTGGLTRGRGMTDFQRAVWILSSPVCAEMSMAMQELTHIQYTSSDQHKEASTSRQARDEKDLTTTSNFLMDRDPFNSDMKELRNIDNGVTAEENVNVADCLEIGNTIIESMKGSDAMSYVFRRKNKVVTLAASNSFRVDDESISVDPQLMFQRLSSIARDTSSDLSDVFKYELSGVPSALFDNSGLLREAQKSQLADAIWSFGDCGVDSIDSCSSFVIDGGSLLHRLTWPQNATYGSIITMYTHYISSRYKNPCIIFDGYSETPSTKDVAHLRRSKGMLWRKVIFNDSTVCSMKKEAFLTNKDNKKRFIDLLTIHLRDSDCEVLQAQGDADYMLAMKTIEKAASGNVALIGEDTDLLILLLHHLTQNLEHDIYFYSDKQTKNDLKIWDLRKTRSALGVDVCSCLAFLHALTGCDTTSRIYGIGKHQALKKTVSHISMVKKAAELFGREDAARTELEMIGEEVIGLLYGALPGEGLDVLRFRKFITKMSTLNKQVDVQTLPPTFDSSKQHIYRTYCQVQQWNDNELDPLQWGWKVDGNNRLQPVNMCLPPAPSNLLKIIRCNCKTHCDTKRCSCRKHGISCSICCGECRGVSCSNSEIIDNDND</sequence>
<dbReference type="PANTHER" id="PTHR46704">
    <property type="entry name" value="CXC DOMAIN-CONTAINING PROTEIN-RELATED"/>
    <property type="match status" value="1"/>
</dbReference>